<evidence type="ECO:0000256" key="2">
    <source>
        <dbReference type="ARBA" id="ARBA00013168"/>
    </source>
</evidence>
<dbReference type="STRING" id="94237.ENSMMOP00000024146"/>
<evidence type="ECO:0000256" key="13">
    <source>
        <dbReference type="ARBA" id="ARBA00048300"/>
    </source>
</evidence>
<dbReference type="Pfam" id="PF07973">
    <property type="entry name" value="tRNA_SAD"/>
    <property type="match status" value="1"/>
</dbReference>
<keyword evidence="6 14" id="KW-0479">Metal-binding</keyword>
<dbReference type="SUPFAM" id="SSF50447">
    <property type="entry name" value="Translation proteins"/>
    <property type="match status" value="1"/>
</dbReference>
<keyword evidence="10 14" id="KW-0694">RNA-binding</keyword>
<dbReference type="GO" id="GO:0005739">
    <property type="term" value="C:mitochondrion"/>
    <property type="evidence" value="ECO:0007669"/>
    <property type="project" value="TreeGrafter"/>
</dbReference>
<evidence type="ECO:0000256" key="9">
    <source>
        <dbReference type="ARBA" id="ARBA00022840"/>
    </source>
</evidence>
<protein>
    <recommendedName>
        <fullName evidence="3">Alanine--tRNA ligase</fullName>
        <ecNumber evidence="2">6.1.1.7</ecNumber>
    </recommendedName>
</protein>
<dbReference type="Proteomes" id="UP000261620">
    <property type="component" value="Unplaced"/>
</dbReference>
<evidence type="ECO:0000256" key="1">
    <source>
        <dbReference type="ARBA" id="ARBA00008429"/>
    </source>
</evidence>
<dbReference type="EC" id="6.1.1.7" evidence="2"/>
<dbReference type="InterPro" id="IPR023033">
    <property type="entry name" value="Ala_tRNA_ligase_euk/bac"/>
</dbReference>
<dbReference type="SUPFAM" id="SSF55681">
    <property type="entry name" value="Class II aaRS and biotin synthetases"/>
    <property type="match status" value="1"/>
</dbReference>
<comment type="domain">
    <text evidence="14">Consists of three domains; the N-terminal catalytic domain, the editing domain and the C-terminal C-Ala domain. The editing domain removes incorrectly charged amino acids, while the C-Ala domain, along with tRNA(Ala), serves as a bridge to cooperatively bring together the editing and aminoacylation centers thus stimulating deacylation of misacylated tRNAs.</text>
</comment>
<dbReference type="GO" id="GO:0008270">
    <property type="term" value="F:zinc ion binding"/>
    <property type="evidence" value="ECO:0007669"/>
    <property type="project" value="UniProtKB-UniRule"/>
</dbReference>
<evidence type="ECO:0000256" key="10">
    <source>
        <dbReference type="ARBA" id="ARBA00022884"/>
    </source>
</evidence>
<dbReference type="InterPro" id="IPR012947">
    <property type="entry name" value="tRNA_SAD"/>
</dbReference>
<dbReference type="GO" id="GO:0004813">
    <property type="term" value="F:alanine-tRNA ligase activity"/>
    <property type="evidence" value="ECO:0007669"/>
    <property type="project" value="UniProtKB-UniRule"/>
</dbReference>
<dbReference type="InterPro" id="IPR018164">
    <property type="entry name" value="Ala-tRNA-synth_IIc_N"/>
</dbReference>
<dbReference type="InterPro" id="IPR050058">
    <property type="entry name" value="Ala-tRNA_ligase"/>
</dbReference>
<keyword evidence="17" id="KW-1185">Reference proteome</keyword>
<evidence type="ECO:0000256" key="8">
    <source>
        <dbReference type="ARBA" id="ARBA00022833"/>
    </source>
</evidence>
<dbReference type="InterPro" id="IPR002318">
    <property type="entry name" value="Ala-tRNA-lgiase_IIc"/>
</dbReference>
<dbReference type="Gene3D" id="3.30.980.10">
    <property type="entry name" value="Threonyl-trna Synthetase, Chain A, domain 2"/>
    <property type="match status" value="1"/>
</dbReference>
<dbReference type="SMART" id="SM00863">
    <property type="entry name" value="tRNA_SAD"/>
    <property type="match status" value="1"/>
</dbReference>
<sequence>MFRLLLRGPSGCRSAHLARSFSGSPPELPATRVRSIFVEFFRQRHGHRVVPSSPVRPRGDPSLLFVNAGMNQFKPILLGTVDPRSEMSSYRRVVNSQKCVRAGGKHNDLEDVGRDLYHHTFFEMLGNWSFGDYFKEEACRMAWSLLTEHYGIPADRLYVSYFAGDAPSGLPADEETRHVWLDIGVPPGRLLPFGLKENFWEMGDSGPCGPCTEIHYDHVGGRDASALVNADSPEVVEIWNLVFMQYNREVDHSLRLLPHFSVDTGMGLERLVSVLQGGTRSNYDTDLFTPLLHAIQSRAGPYGGRTGAADAAKVDMAYRVVADHVRTLSVCIADGVHPGMSGAELVLRRILRRAVRFCIEVLRAPRGALASLVPTVSHILGDVYPELHREADRIMDIVNENEAHFLSSLQQGSRLIHRTLSRKDYKHGVFPAAVAWSLHRDLGFPLDLVDLMLEERGVQVDHQELDRLIAENHQSGVRSQVTLDVVSLAELRRLGVPHTDDSLKYKYGLERDRYVFPACRATVLALYDGKTLVSDISEGQRCGVILDRTCFYSEQGGQSHDQGYFTRDSLQDVPYPVEAVVREGGYVVHQVTAADSLRTGDQVQLNLDQVHRLSCMVKHTATHILNFALREVLGLSVQQRGSHVSADRLRFDFTVKAPLSVSQLQQVDRCVNDIISANHVVHSQELPLQSARSIEGLRTVDEVYPDPVRVVSVAVPVSDLLAGRTDRRTSVELCCGTHLLRTGDVQDLLIVSERQMAKGVSRMVAVTGREAAQVRME</sequence>
<evidence type="ECO:0000256" key="12">
    <source>
        <dbReference type="ARBA" id="ARBA00023146"/>
    </source>
</evidence>
<comment type="function">
    <text evidence="14">Catalyzes the attachment of alanine to tRNA(Ala) in a two-step reaction: alanine is first activated by ATP to form Ala-AMP and then transferred to the acceptor end of tRNA(Ala). Also edits incorrectly charged tRNA(Ala) via its editing domain.</text>
</comment>
<evidence type="ECO:0000256" key="6">
    <source>
        <dbReference type="ARBA" id="ARBA00022723"/>
    </source>
</evidence>
<reference evidence="16" key="1">
    <citation type="submission" date="2025-08" db="UniProtKB">
        <authorList>
            <consortium name="Ensembl"/>
        </authorList>
    </citation>
    <scope>IDENTIFICATION</scope>
</reference>
<evidence type="ECO:0000256" key="4">
    <source>
        <dbReference type="ARBA" id="ARBA00022555"/>
    </source>
</evidence>
<keyword evidence="12 14" id="KW-0030">Aminoacyl-tRNA synthetase</keyword>
<proteinExistence type="inferred from homology"/>
<dbReference type="InterPro" id="IPR045864">
    <property type="entry name" value="aa-tRNA-synth_II/BPL/LPL"/>
</dbReference>
<comment type="cofactor">
    <cofactor evidence="14">
        <name>Zn(2+)</name>
        <dbReference type="ChEBI" id="CHEBI:29105"/>
    </cofactor>
    <text evidence="14">Binds 1 zinc ion per subunit.</text>
</comment>
<comment type="similarity">
    <text evidence="1">Belongs to the class-II aminoacyl-tRNA synthetase family. Alax-L subfamily.</text>
</comment>
<dbReference type="OMA" id="NCLEIWN"/>
<feature type="binding site" evidence="14">
    <location>
        <position position="738"/>
    </location>
    <ligand>
        <name>Zn(2+)</name>
        <dbReference type="ChEBI" id="CHEBI:29105"/>
    </ligand>
</feature>
<dbReference type="AlphaFoldDB" id="A0A3Q3XKC4"/>
<dbReference type="GO" id="GO:0006419">
    <property type="term" value="P:alanyl-tRNA aminoacylation"/>
    <property type="evidence" value="ECO:0007669"/>
    <property type="project" value="InterPro"/>
</dbReference>
<evidence type="ECO:0000256" key="3">
    <source>
        <dbReference type="ARBA" id="ARBA00017959"/>
    </source>
</evidence>
<keyword evidence="7 14" id="KW-0547">Nucleotide-binding</keyword>
<reference evidence="16" key="2">
    <citation type="submission" date="2025-09" db="UniProtKB">
        <authorList>
            <consortium name="Ensembl"/>
        </authorList>
    </citation>
    <scope>IDENTIFICATION</scope>
</reference>
<evidence type="ECO:0000256" key="14">
    <source>
        <dbReference type="HAMAP-Rule" id="MF_03133"/>
    </source>
</evidence>
<gene>
    <name evidence="14" type="primary">AARS</name>
</gene>
<dbReference type="GO" id="GO:0002161">
    <property type="term" value="F:aminoacyl-tRNA deacylase activity"/>
    <property type="evidence" value="ECO:0007669"/>
    <property type="project" value="TreeGrafter"/>
</dbReference>
<keyword evidence="8 14" id="KW-0862">Zinc</keyword>
<dbReference type="FunFam" id="3.30.930.10:FF:000011">
    <property type="entry name" value="Alanine--tRNA ligase, cytoplasmic"/>
    <property type="match status" value="1"/>
</dbReference>
<feature type="binding site" evidence="14">
    <location>
        <position position="623"/>
    </location>
    <ligand>
        <name>Zn(2+)</name>
        <dbReference type="ChEBI" id="CHEBI:29105"/>
    </ligand>
</feature>
<dbReference type="PROSITE" id="PS50860">
    <property type="entry name" value="AA_TRNA_LIGASE_II_ALA"/>
    <property type="match status" value="1"/>
</dbReference>
<dbReference type="InterPro" id="IPR018163">
    <property type="entry name" value="Thr/Ala-tRNA-synth_IIc_edit"/>
</dbReference>
<dbReference type="PANTHER" id="PTHR11777:SF8">
    <property type="entry name" value="ALANINE--TRNA LIGASE, MITOCHONDRIAL"/>
    <property type="match status" value="1"/>
</dbReference>
<evidence type="ECO:0000259" key="15">
    <source>
        <dbReference type="PROSITE" id="PS50860"/>
    </source>
</evidence>
<dbReference type="InterPro" id="IPR018162">
    <property type="entry name" value="Ala-tRNA-ligase_IIc_anticod-bd"/>
</dbReference>
<dbReference type="HAMAP" id="MF_00036_B">
    <property type="entry name" value="Ala_tRNA_synth_B"/>
    <property type="match status" value="1"/>
</dbReference>
<dbReference type="Gene3D" id="3.30.930.10">
    <property type="entry name" value="Bira Bifunctional Protein, Domain 2"/>
    <property type="match status" value="1"/>
</dbReference>
<dbReference type="PANTHER" id="PTHR11777">
    <property type="entry name" value="ALANYL-TRNA SYNTHETASE"/>
    <property type="match status" value="1"/>
</dbReference>
<dbReference type="GO" id="GO:0000049">
    <property type="term" value="F:tRNA binding"/>
    <property type="evidence" value="ECO:0007669"/>
    <property type="project" value="UniProtKB-KW"/>
</dbReference>
<keyword evidence="5 14" id="KW-0436">Ligase</keyword>
<evidence type="ECO:0000313" key="17">
    <source>
        <dbReference type="Proteomes" id="UP000261620"/>
    </source>
</evidence>
<dbReference type="Pfam" id="PF01411">
    <property type="entry name" value="tRNA-synt_2c"/>
    <property type="match status" value="1"/>
</dbReference>
<dbReference type="InterPro" id="IPR009000">
    <property type="entry name" value="Transl_B-barrel_sf"/>
</dbReference>
<keyword evidence="9 14" id="KW-0067">ATP-binding</keyword>
<keyword evidence="4 14" id="KW-0820">tRNA-binding</keyword>
<keyword evidence="11 14" id="KW-0648">Protein biosynthesis</keyword>
<dbReference type="Gene3D" id="2.40.30.130">
    <property type="match status" value="1"/>
</dbReference>
<dbReference type="CDD" id="cd00673">
    <property type="entry name" value="AlaRS_core"/>
    <property type="match status" value="1"/>
</dbReference>
<evidence type="ECO:0000256" key="7">
    <source>
        <dbReference type="ARBA" id="ARBA00022741"/>
    </source>
</evidence>
<evidence type="ECO:0000256" key="11">
    <source>
        <dbReference type="ARBA" id="ARBA00022917"/>
    </source>
</evidence>
<dbReference type="NCBIfam" id="TIGR00344">
    <property type="entry name" value="alaS"/>
    <property type="match status" value="1"/>
</dbReference>
<dbReference type="SUPFAM" id="SSF55186">
    <property type="entry name" value="ThrRS/AlaRS common domain"/>
    <property type="match status" value="1"/>
</dbReference>
<comment type="catalytic activity">
    <reaction evidence="13 14">
        <text>tRNA(Ala) + L-alanine + ATP = L-alanyl-tRNA(Ala) + AMP + diphosphate</text>
        <dbReference type="Rhea" id="RHEA:12540"/>
        <dbReference type="Rhea" id="RHEA-COMP:9657"/>
        <dbReference type="Rhea" id="RHEA-COMP:9923"/>
        <dbReference type="ChEBI" id="CHEBI:30616"/>
        <dbReference type="ChEBI" id="CHEBI:33019"/>
        <dbReference type="ChEBI" id="CHEBI:57972"/>
        <dbReference type="ChEBI" id="CHEBI:78442"/>
        <dbReference type="ChEBI" id="CHEBI:78497"/>
        <dbReference type="ChEBI" id="CHEBI:456215"/>
        <dbReference type="EC" id="6.1.1.7"/>
    </reaction>
</comment>
<dbReference type="InterPro" id="IPR018165">
    <property type="entry name" value="Ala-tRNA-synth_IIc_core"/>
</dbReference>
<evidence type="ECO:0000256" key="5">
    <source>
        <dbReference type="ARBA" id="ARBA00022598"/>
    </source>
</evidence>
<dbReference type="GO" id="GO:0005524">
    <property type="term" value="F:ATP binding"/>
    <property type="evidence" value="ECO:0007669"/>
    <property type="project" value="UniProtKB-UniRule"/>
</dbReference>
<feature type="binding site" evidence="14">
    <location>
        <position position="734"/>
    </location>
    <ligand>
        <name>Zn(2+)</name>
        <dbReference type="ChEBI" id="CHEBI:29105"/>
    </ligand>
</feature>
<feature type="binding site" evidence="14">
    <location>
        <position position="619"/>
    </location>
    <ligand>
        <name>Zn(2+)</name>
        <dbReference type="ChEBI" id="CHEBI:29105"/>
    </ligand>
</feature>
<feature type="domain" description="Alanyl-transfer RNA synthetases family profile" evidence="15">
    <location>
        <begin position="28"/>
        <end position="777"/>
    </location>
</feature>
<name>A0A3Q3XKC4_MOLML</name>
<dbReference type="PRINTS" id="PR00980">
    <property type="entry name" value="TRNASYNTHALA"/>
</dbReference>
<accession>A0A3Q3XKC4</accession>
<dbReference type="FunFam" id="3.30.980.10:FF:000004">
    <property type="entry name" value="Alanine--tRNA ligase, cytoplasmic"/>
    <property type="match status" value="1"/>
</dbReference>
<comment type="subunit">
    <text evidence="14">Monomer. Interacts with ANKRD16; the interaction is direct.</text>
</comment>
<organism evidence="16 17">
    <name type="scientific">Mola mola</name>
    <name type="common">Ocean sunfish</name>
    <name type="synonym">Tetraodon mola</name>
    <dbReference type="NCBI Taxonomy" id="94237"/>
    <lineage>
        <taxon>Eukaryota</taxon>
        <taxon>Metazoa</taxon>
        <taxon>Chordata</taxon>
        <taxon>Craniata</taxon>
        <taxon>Vertebrata</taxon>
        <taxon>Euteleostomi</taxon>
        <taxon>Actinopterygii</taxon>
        <taxon>Neopterygii</taxon>
        <taxon>Teleostei</taxon>
        <taxon>Neoteleostei</taxon>
        <taxon>Acanthomorphata</taxon>
        <taxon>Eupercaria</taxon>
        <taxon>Tetraodontiformes</taxon>
        <taxon>Molidae</taxon>
        <taxon>Mola</taxon>
    </lineage>
</organism>
<dbReference type="Ensembl" id="ENSMMOT00000024548.1">
    <property type="protein sequence ID" value="ENSMMOP00000024146.1"/>
    <property type="gene ID" value="ENSMMOG00000018379.1"/>
</dbReference>
<evidence type="ECO:0000313" key="16">
    <source>
        <dbReference type="Ensembl" id="ENSMMOP00000024146.1"/>
    </source>
</evidence>
<dbReference type="SUPFAM" id="SSF101353">
    <property type="entry name" value="Putative anticodon-binding domain of alanyl-tRNA synthetase (AlaRS)"/>
    <property type="match status" value="1"/>
</dbReference>